<evidence type="ECO:0000313" key="1">
    <source>
        <dbReference type="EMBL" id="GLC50889.1"/>
    </source>
</evidence>
<reference evidence="1 2" key="1">
    <citation type="journal article" date="2023" name="Commun. Biol.">
        <title>Reorganization of the ancestral sex-determining regions during the evolution of trioecy in Pleodorina starrii.</title>
        <authorList>
            <person name="Takahashi K."/>
            <person name="Suzuki S."/>
            <person name="Kawai-Toyooka H."/>
            <person name="Yamamoto K."/>
            <person name="Hamaji T."/>
            <person name="Ootsuki R."/>
            <person name="Yamaguchi H."/>
            <person name="Kawachi M."/>
            <person name="Higashiyama T."/>
            <person name="Nozaki H."/>
        </authorList>
    </citation>
    <scope>NUCLEOTIDE SEQUENCE [LARGE SCALE GENOMIC DNA]</scope>
    <source>
        <strain evidence="1 2">NIES-4479</strain>
    </source>
</reference>
<accession>A0A9W6BF18</accession>
<dbReference type="AlphaFoldDB" id="A0A9W6BF18"/>
<sequence length="146" mass="15396">MVMERSRDVEGSGAESCVHCGNCGWWRMGQGGWVRAETGWNAKGKLDSRTVAWVIGAIRVTGVVGGGEPPAEWGLRNEEGGAAALQLQPQFLSACASRLMIGTVELCALMAGGRARATCVALGCWRCDDTTRHGVAWGGVDSCVRA</sequence>
<gene>
    <name evidence="1" type="primary">PLESTMB000452</name>
    <name evidence="1" type="ORF">PLESTB_000443300</name>
</gene>
<dbReference type="EMBL" id="BRXU01000004">
    <property type="protein sequence ID" value="GLC50889.1"/>
    <property type="molecule type" value="Genomic_DNA"/>
</dbReference>
<comment type="caution">
    <text evidence="1">The sequence shown here is derived from an EMBL/GenBank/DDBJ whole genome shotgun (WGS) entry which is preliminary data.</text>
</comment>
<keyword evidence="2" id="KW-1185">Reference proteome</keyword>
<name>A0A9W6BF18_9CHLO</name>
<evidence type="ECO:0000313" key="2">
    <source>
        <dbReference type="Proteomes" id="UP001165080"/>
    </source>
</evidence>
<organism evidence="1 2">
    <name type="scientific">Pleodorina starrii</name>
    <dbReference type="NCBI Taxonomy" id="330485"/>
    <lineage>
        <taxon>Eukaryota</taxon>
        <taxon>Viridiplantae</taxon>
        <taxon>Chlorophyta</taxon>
        <taxon>core chlorophytes</taxon>
        <taxon>Chlorophyceae</taxon>
        <taxon>CS clade</taxon>
        <taxon>Chlamydomonadales</taxon>
        <taxon>Volvocaceae</taxon>
        <taxon>Pleodorina</taxon>
    </lineage>
</organism>
<proteinExistence type="predicted"/>
<dbReference type="Proteomes" id="UP001165080">
    <property type="component" value="Unassembled WGS sequence"/>
</dbReference>
<protein>
    <submittedName>
        <fullName evidence="1">Uncharacterized protein</fullName>
    </submittedName>
</protein>